<dbReference type="EMBL" id="CP012333">
    <property type="protein sequence ID" value="AKU98578.1"/>
    <property type="molecule type" value="Genomic_DNA"/>
</dbReference>
<protein>
    <submittedName>
        <fullName evidence="2">Uncharacterized protein</fullName>
    </submittedName>
</protein>
<feature type="region of interest" description="Disordered" evidence="1">
    <location>
        <begin position="161"/>
        <end position="180"/>
    </location>
</feature>
<organism evidence="2 3">
    <name type="scientific">Labilithrix luteola</name>
    <dbReference type="NCBI Taxonomy" id="1391654"/>
    <lineage>
        <taxon>Bacteria</taxon>
        <taxon>Pseudomonadati</taxon>
        <taxon>Myxococcota</taxon>
        <taxon>Polyangia</taxon>
        <taxon>Polyangiales</taxon>
        <taxon>Labilitrichaceae</taxon>
        <taxon>Labilithrix</taxon>
    </lineage>
</organism>
<keyword evidence="3" id="KW-1185">Reference proteome</keyword>
<accession>A0A0K1PYH6</accession>
<dbReference type="Proteomes" id="UP000064967">
    <property type="component" value="Chromosome"/>
</dbReference>
<dbReference type="AlphaFoldDB" id="A0A0K1PYH6"/>
<reference evidence="2 3" key="1">
    <citation type="submission" date="2015-08" db="EMBL/GenBank/DDBJ databases">
        <authorList>
            <person name="Babu N.S."/>
            <person name="Beckwith C.J."/>
            <person name="Beseler K.G."/>
            <person name="Brison A."/>
            <person name="Carone J.V."/>
            <person name="Caskin T.P."/>
            <person name="Diamond M."/>
            <person name="Durham M.E."/>
            <person name="Foxe J.M."/>
            <person name="Go M."/>
            <person name="Henderson B.A."/>
            <person name="Jones I.B."/>
            <person name="McGettigan J.A."/>
            <person name="Micheletti S.J."/>
            <person name="Nasrallah M.E."/>
            <person name="Ortiz D."/>
            <person name="Piller C.R."/>
            <person name="Privatt S.R."/>
            <person name="Schneider S.L."/>
            <person name="Sharp S."/>
            <person name="Smith T.C."/>
            <person name="Stanton J.D."/>
            <person name="Ullery H.E."/>
            <person name="Wilson R.J."/>
            <person name="Serrano M.G."/>
            <person name="Buck G."/>
            <person name="Lee V."/>
            <person name="Wang Y."/>
            <person name="Carvalho R."/>
            <person name="Voegtly L."/>
            <person name="Shi R."/>
            <person name="Duckworth R."/>
            <person name="Johnson A."/>
            <person name="Loviza R."/>
            <person name="Walstead R."/>
            <person name="Shah Z."/>
            <person name="Kiflezghi M."/>
            <person name="Wade K."/>
            <person name="Ball S.L."/>
            <person name="Bradley K.W."/>
            <person name="Asai D.J."/>
            <person name="Bowman C.A."/>
            <person name="Russell D.A."/>
            <person name="Pope W.H."/>
            <person name="Jacobs-Sera D."/>
            <person name="Hendrix R.W."/>
            <person name="Hatfull G.F."/>
        </authorList>
    </citation>
    <scope>NUCLEOTIDE SEQUENCE [LARGE SCALE GENOMIC DNA]</scope>
    <source>
        <strain evidence="2 3">DSM 27648</strain>
    </source>
</reference>
<sequence>MVSAILREVEPRAALAKMCDAFGHHFEATCLAVPRTARSVSAVLAAPSTVADVSDLAFAIATSASLDDIESDAQKLGVTWIATEAIGGLDEQPLGTLVLLGRSDLRVSDDAMKRAARLCGVVLDRYSGESTLARVAHRLNNALASVMANLDVVAAACDGEDMPSRPPLPSTAVSGVSSRRELGRAASEAVKSARRAAALIHDLVENPEGPAS</sequence>
<dbReference type="STRING" id="1391654.AKJ09_05242"/>
<evidence type="ECO:0000256" key="1">
    <source>
        <dbReference type="SAM" id="MobiDB-lite"/>
    </source>
</evidence>
<proteinExistence type="predicted"/>
<name>A0A0K1PYH6_9BACT</name>
<evidence type="ECO:0000313" key="3">
    <source>
        <dbReference type="Proteomes" id="UP000064967"/>
    </source>
</evidence>
<gene>
    <name evidence="2" type="ORF">AKJ09_05242</name>
</gene>
<dbReference type="KEGG" id="llu:AKJ09_05242"/>
<evidence type="ECO:0000313" key="2">
    <source>
        <dbReference type="EMBL" id="AKU98578.1"/>
    </source>
</evidence>